<evidence type="ECO:0000313" key="2">
    <source>
        <dbReference type="Proteomes" id="UP000061630"/>
    </source>
</evidence>
<reference evidence="1 2" key="1">
    <citation type="submission" date="2016-01" db="EMBL/GenBank/DDBJ databases">
        <title>Genome sequence of Thermus parvatiensis, a thermophile isolated from a hot water spring.</title>
        <authorList>
            <person name="Tripathi C."/>
            <person name="Lal R."/>
        </authorList>
    </citation>
    <scope>NUCLEOTIDE SEQUENCE [LARGE SCALE GENOMIC DNA]</scope>
    <source>
        <strain evidence="1 2">RL</strain>
    </source>
</reference>
<protein>
    <submittedName>
        <fullName evidence="1">Uncharacterized protein</fullName>
    </submittedName>
</protein>
<organism evidence="1 2">
    <name type="scientific">Thermus parvatiensis</name>
    <dbReference type="NCBI Taxonomy" id="456163"/>
    <lineage>
        <taxon>Bacteria</taxon>
        <taxon>Thermotogati</taxon>
        <taxon>Deinococcota</taxon>
        <taxon>Deinococci</taxon>
        <taxon>Thermales</taxon>
        <taxon>Thermaceae</taxon>
        <taxon>Thermus</taxon>
    </lineage>
</organism>
<accession>A0A0X8D8U9</accession>
<dbReference type="KEGG" id="tpar:AV541_09555"/>
<dbReference type="Proteomes" id="UP000061630">
    <property type="component" value="Chromosome"/>
</dbReference>
<sequence>MRVDRVRLEAVTDILQHRLQEALEQPGRLVAFALRTSPSDGVQVFLKLRPDGRLVLAIRRPGGKEDPREIQALARHMGLEIREGPMEMAGRIPRPKVGPRKYLVAFCEPVKGGHNANPA</sequence>
<dbReference type="RefSeq" id="WP_038034990.1">
    <property type="nucleotide sequence ID" value="NZ_AIJQ01000002.1"/>
</dbReference>
<gene>
    <name evidence="1" type="ORF">AV541_09555</name>
</gene>
<dbReference type="AlphaFoldDB" id="A0A0X8D8U9"/>
<dbReference type="EMBL" id="CP014141">
    <property type="protein sequence ID" value="AMA76127.1"/>
    <property type="molecule type" value="Genomic_DNA"/>
</dbReference>
<proteinExistence type="predicted"/>
<evidence type="ECO:0000313" key="1">
    <source>
        <dbReference type="EMBL" id="AMA76127.1"/>
    </source>
</evidence>
<name>A0A0X8D8U9_9DEIN</name>